<name>A0A8D8X0R0_9HEMI</name>
<dbReference type="InterPro" id="IPR002083">
    <property type="entry name" value="MATH/TRAF_dom"/>
</dbReference>
<feature type="domain" description="MATH" evidence="1">
    <location>
        <begin position="45"/>
        <end position="182"/>
    </location>
</feature>
<dbReference type="PROSITE" id="PS50144">
    <property type="entry name" value="MATH"/>
    <property type="match status" value="1"/>
</dbReference>
<dbReference type="SUPFAM" id="SSF49599">
    <property type="entry name" value="TRAF domain-like"/>
    <property type="match status" value="1"/>
</dbReference>
<reference evidence="2" key="1">
    <citation type="submission" date="2021-05" db="EMBL/GenBank/DDBJ databases">
        <authorList>
            <person name="Alioto T."/>
            <person name="Alioto T."/>
            <person name="Gomez Garrido J."/>
        </authorList>
    </citation>
    <scope>NUCLEOTIDE SEQUENCE</scope>
</reference>
<accession>A0A8D8X0R0</accession>
<protein>
    <recommendedName>
        <fullName evidence="1">MATH domain-containing protein</fullName>
    </recommendedName>
</protein>
<dbReference type="EMBL" id="HBUF01242446">
    <property type="protein sequence ID" value="CAG6677390.1"/>
    <property type="molecule type" value="Transcribed_RNA"/>
</dbReference>
<dbReference type="CDD" id="cd00121">
    <property type="entry name" value="MATH"/>
    <property type="match status" value="1"/>
</dbReference>
<dbReference type="InterPro" id="IPR008974">
    <property type="entry name" value="TRAF-like"/>
</dbReference>
<dbReference type="Gene3D" id="2.60.210.10">
    <property type="entry name" value="Apoptosis, Tumor Necrosis Factor Receptor Associated Protein 2, Chain A"/>
    <property type="match status" value="1"/>
</dbReference>
<evidence type="ECO:0000259" key="1">
    <source>
        <dbReference type="PROSITE" id="PS50144"/>
    </source>
</evidence>
<organism evidence="2">
    <name type="scientific">Cacopsylla melanoneura</name>
    <dbReference type="NCBI Taxonomy" id="428564"/>
    <lineage>
        <taxon>Eukaryota</taxon>
        <taxon>Metazoa</taxon>
        <taxon>Ecdysozoa</taxon>
        <taxon>Arthropoda</taxon>
        <taxon>Hexapoda</taxon>
        <taxon>Insecta</taxon>
        <taxon>Pterygota</taxon>
        <taxon>Neoptera</taxon>
        <taxon>Paraneoptera</taxon>
        <taxon>Hemiptera</taxon>
        <taxon>Sternorrhyncha</taxon>
        <taxon>Psylloidea</taxon>
        <taxon>Psyllidae</taxon>
        <taxon>Psyllinae</taxon>
        <taxon>Cacopsylla</taxon>
    </lineage>
</organism>
<dbReference type="AlphaFoldDB" id="A0A8D8X0R0"/>
<sequence length="188" mass="22453">MFEFMPIAHNKPFNKYKENIQKKQLDKFNDEPRKSSKDLKDSSDYLRFLFTVTDIKKLKDISEKTIPYSQEKYSVNHLKWDFYAEYYNDPDTSVEYMGLYLHCDSERKDWEVCSSYQLALLTNDPFSKKRDICMKSSCDRMFESIGSHESEWGWRLFVTLSTLFDPNNDYIKDDSIRVEVCLKINSTD</sequence>
<proteinExistence type="predicted"/>
<dbReference type="Pfam" id="PF22486">
    <property type="entry name" value="MATH_2"/>
    <property type="match status" value="1"/>
</dbReference>
<evidence type="ECO:0000313" key="2">
    <source>
        <dbReference type="EMBL" id="CAG6677390.1"/>
    </source>
</evidence>